<feature type="binding site" evidence="12">
    <location>
        <position position="69"/>
    </location>
    <ligand>
        <name>a divalent metal cation</name>
        <dbReference type="ChEBI" id="CHEBI:60240"/>
    </ligand>
</feature>
<feature type="binding site" evidence="13">
    <location>
        <begin position="145"/>
        <end position="148"/>
    </location>
    <ligand>
        <name>substrate</name>
    </ligand>
</feature>
<evidence type="ECO:0000313" key="15">
    <source>
        <dbReference type="Proteomes" id="UP000075260"/>
    </source>
</evidence>
<keyword evidence="12" id="KW-0170">Cobalt</keyword>
<dbReference type="OrthoDB" id="1645589at2"/>
<dbReference type="PIRSF" id="PIRSF001461">
    <property type="entry name" value="RPE"/>
    <property type="match status" value="1"/>
</dbReference>
<feature type="active site" description="Proton acceptor" evidence="11">
    <location>
        <position position="38"/>
    </location>
</feature>
<accession>A0A150Q344</accession>
<comment type="cofactor">
    <cofactor evidence="4">
        <name>Zn(2+)</name>
        <dbReference type="ChEBI" id="CHEBI:29105"/>
    </cofactor>
</comment>
<feature type="non-terminal residue" evidence="14">
    <location>
        <position position="230"/>
    </location>
</feature>
<dbReference type="Proteomes" id="UP000075260">
    <property type="component" value="Unassembled WGS sequence"/>
</dbReference>
<evidence type="ECO:0000256" key="9">
    <source>
        <dbReference type="ARBA" id="ARBA00023235"/>
    </source>
</evidence>
<evidence type="ECO:0000256" key="10">
    <source>
        <dbReference type="NCBIfam" id="TIGR01163"/>
    </source>
</evidence>
<comment type="cofactor">
    <cofactor evidence="3">
        <name>Co(2+)</name>
        <dbReference type="ChEBI" id="CHEBI:48828"/>
    </cofactor>
</comment>
<dbReference type="CDD" id="cd00429">
    <property type="entry name" value="RPE"/>
    <property type="match status" value="1"/>
</dbReference>
<dbReference type="InterPro" id="IPR011060">
    <property type="entry name" value="RibuloseP-bd_barrel"/>
</dbReference>
<comment type="cofactor">
    <cofactor evidence="5">
        <name>Fe(2+)</name>
        <dbReference type="ChEBI" id="CHEBI:29033"/>
    </cofactor>
</comment>
<dbReference type="SUPFAM" id="SSF51366">
    <property type="entry name" value="Ribulose-phoshate binding barrel"/>
    <property type="match status" value="1"/>
</dbReference>
<organism evidence="14 15">
    <name type="scientific">Sorangium cellulosum</name>
    <name type="common">Polyangium cellulosum</name>
    <dbReference type="NCBI Taxonomy" id="56"/>
    <lineage>
        <taxon>Bacteria</taxon>
        <taxon>Pseudomonadati</taxon>
        <taxon>Myxococcota</taxon>
        <taxon>Polyangia</taxon>
        <taxon>Polyangiales</taxon>
        <taxon>Polyangiaceae</taxon>
        <taxon>Sorangium</taxon>
    </lineage>
</organism>
<comment type="cofactor">
    <cofactor evidence="2">
        <name>Mn(2+)</name>
        <dbReference type="ChEBI" id="CHEBI:29035"/>
    </cofactor>
</comment>
<evidence type="ECO:0000256" key="11">
    <source>
        <dbReference type="PIRSR" id="PIRSR001461-1"/>
    </source>
</evidence>
<dbReference type="PROSITE" id="PS01085">
    <property type="entry name" value="RIBUL_P_3_EPIMER_1"/>
    <property type="match status" value="1"/>
</dbReference>
<evidence type="ECO:0000256" key="6">
    <source>
        <dbReference type="ARBA" id="ARBA00009541"/>
    </source>
</evidence>
<proteinExistence type="inferred from homology"/>
<evidence type="ECO:0000256" key="7">
    <source>
        <dbReference type="ARBA" id="ARBA00013188"/>
    </source>
</evidence>
<dbReference type="EMBL" id="JEMA01001102">
    <property type="protein sequence ID" value="KYF62392.1"/>
    <property type="molecule type" value="Genomic_DNA"/>
</dbReference>
<keyword evidence="9" id="KW-0413">Isomerase</keyword>
<keyword evidence="12" id="KW-0862">Zinc</keyword>
<comment type="catalytic activity">
    <reaction evidence="1">
        <text>D-ribulose 5-phosphate = D-xylulose 5-phosphate</text>
        <dbReference type="Rhea" id="RHEA:13677"/>
        <dbReference type="ChEBI" id="CHEBI:57737"/>
        <dbReference type="ChEBI" id="CHEBI:58121"/>
        <dbReference type="EC" id="5.1.3.1"/>
    </reaction>
</comment>
<evidence type="ECO:0000256" key="1">
    <source>
        <dbReference type="ARBA" id="ARBA00001782"/>
    </source>
</evidence>
<evidence type="ECO:0000256" key="12">
    <source>
        <dbReference type="PIRSR" id="PIRSR001461-2"/>
    </source>
</evidence>
<evidence type="ECO:0000256" key="13">
    <source>
        <dbReference type="PIRSR" id="PIRSR001461-3"/>
    </source>
</evidence>
<dbReference type="NCBIfam" id="TIGR01163">
    <property type="entry name" value="rpe"/>
    <property type="match status" value="1"/>
</dbReference>
<evidence type="ECO:0000256" key="2">
    <source>
        <dbReference type="ARBA" id="ARBA00001936"/>
    </source>
</evidence>
<dbReference type="InterPro" id="IPR026019">
    <property type="entry name" value="Ribul_P_3_epim"/>
</dbReference>
<sequence length="230" mass="24431">MRHEGIIVAPSILSADFGRLADEVRAAEAAGADWIHVDVMDGRFVPNITIGPLVVRAVRAATRLPLDVHLMIVEPERYVAEFAAAGADRISVHVEASPHLHRTLQQIRDAGARPGVVLNPHTSEESIRHVLPDLDLVLVMSVNPGFGGQQFIPGSLAKLRSLRQAIDEAGLDITLEVDGGIAPSTSGQVVAAGARALVAGAAVFGAVKRGEELSFEARVARYAEAIRAIR</sequence>
<dbReference type="FunFam" id="3.20.20.70:FF:000004">
    <property type="entry name" value="Ribulose-phosphate 3-epimerase"/>
    <property type="match status" value="1"/>
</dbReference>
<keyword evidence="12" id="KW-0464">Manganese</keyword>
<protein>
    <recommendedName>
        <fullName evidence="7 10">Ribulose-phosphate 3-epimerase</fullName>
        <ecNumber evidence="7 10">5.1.3.1</ecNumber>
    </recommendedName>
</protein>
<comment type="caution">
    <text evidence="14">The sequence shown here is derived from an EMBL/GenBank/DDBJ whole genome shotgun (WGS) entry which is preliminary data.</text>
</comment>
<comment type="similarity">
    <text evidence="6">Belongs to the ribulose-phosphate 3-epimerase family.</text>
</comment>
<feature type="binding site" evidence="13">
    <location>
        <position position="11"/>
    </location>
    <ligand>
        <name>substrate</name>
    </ligand>
</feature>
<keyword evidence="8 12" id="KW-0479">Metal-binding</keyword>
<dbReference type="EC" id="5.1.3.1" evidence="7 10"/>
<feature type="binding site" evidence="12">
    <location>
        <position position="38"/>
    </location>
    <ligand>
        <name>a divalent metal cation</name>
        <dbReference type="ChEBI" id="CHEBI:60240"/>
    </ligand>
</feature>
<dbReference type="Pfam" id="PF00834">
    <property type="entry name" value="Ribul_P_3_epim"/>
    <property type="match status" value="1"/>
</dbReference>
<feature type="active site" description="Proton donor" evidence="11">
    <location>
        <position position="178"/>
    </location>
</feature>
<reference evidence="14 15" key="1">
    <citation type="submission" date="2014-02" db="EMBL/GenBank/DDBJ databases">
        <title>The small core and large imbalanced accessory genome model reveals a collaborative survival strategy of Sorangium cellulosum strains in nature.</title>
        <authorList>
            <person name="Han K."/>
            <person name="Peng R."/>
            <person name="Blom J."/>
            <person name="Li Y.-Z."/>
        </authorList>
    </citation>
    <scope>NUCLEOTIDE SEQUENCE [LARGE SCALE GENOMIC DNA]</scope>
    <source>
        <strain evidence="14 15">So0008-312</strain>
    </source>
</reference>
<evidence type="ECO:0000256" key="4">
    <source>
        <dbReference type="ARBA" id="ARBA00001947"/>
    </source>
</evidence>
<evidence type="ECO:0000313" key="14">
    <source>
        <dbReference type="EMBL" id="KYF62392.1"/>
    </source>
</evidence>
<evidence type="ECO:0000256" key="3">
    <source>
        <dbReference type="ARBA" id="ARBA00001941"/>
    </source>
</evidence>
<dbReference type="Gene3D" id="3.20.20.70">
    <property type="entry name" value="Aldolase class I"/>
    <property type="match status" value="1"/>
</dbReference>
<evidence type="ECO:0000256" key="5">
    <source>
        <dbReference type="ARBA" id="ARBA00001954"/>
    </source>
</evidence>
<evidence type="ECO:0000256" key="8">
    <source>
        <dbReference type="ARBA" id="ARBA00022723"/>
    </source>
</evidence>
<dbReference type="AlphaFoldDB" id="A0A150Q344"/>
<dbReference type="RefSeq" id="WP_061612666.1">
    <property type="nucleotide sequence ID" value="NZ_JEMA01001102.1"/>
</dbReference>
<dbReference type="GO" id="GO:0005737">
    <property type="term" value="C:cytoplasm"/>
    <property type="evidence" value="ECO:0007669"/>
    <property type="project" value="UniProtKB-ARBA"/>
</dbReference>
<name>A0A150Q344_SORCE</name>
<feature type="binding site" evidence="13">
    <location>
        <position position="69"/>
    </location>
    <ligand>
        <name>substrate</name>
    </ligand>
</feature>
<dbReference type="GO" id="GO:0046872">
    <property type="term" value="F:metal ion binding"/>
    <property type="evidence" value="ECO:0007669"/>
    <property type="project" value="UniProtKB-KW"/>
</dbReference>
<dbReference type="NCBIfam" id="NF004076">
    <property type="entry name" value="PRK05581.1-4"/>
    <property type="match status" value="1"/>
</dbReference>
<dbReference type="PROSITE" id="PS01086">
    <property type="entry name" value="RIBUL_P_3_EPIMER_2"/>
    <property type="match status" value="1"/>
</dbReference>
<dbReference type="InterPro" id="IPR000056">
    <property type="entry name" value="Ribul_P_3_epim-like"/>
</dbReference>
<dbReference type="GO" id="GO:0006098">
    <property type="term" value="P:pentose-phosphate shunt"/>
    <property type="evidence" value="ECO:0007669"/>
    <property type="project" value="UniProtKB-UniRule"/>
</dbReference>
<dbReference type="GO" id="GO:0005975">
    <property type="term" value="P:carbohydrate metabolic process"/>
    <property type="evidence" value="ECO:0007669"/>
    <property type="project" value="InterPro"/>
</dbReference>
<feature type="binding site" evidence="13">
    <location>
        <position position="180"/>
    </location>
    <ligand>
        <name>substrate</name>
    </ligand>
</feature>
<feature type="binding site" evidence="12">
    <location>
        <position position="36"/>
    </location>
    <ligand>
        <name>a divalent metal cation</name>
        <dbReference type="ChEBI" id="CHEBI:60240"/>
    </ligand>
</feature>
<feature type="binding site" evidence="12">
    <location>
        <position position="178"/>
    </location>
    <ligand>
        <name>a divalent metal cation</name>
        <dbReference type="ChEBI" id="CHEBI:60240"/>
    </ligand>
</feature>
<dbReference type="PANTHER" id="PTHR11749">
    <property type="entry name" value="RIBULOSE-5-PHOSPHATE-3-EPIMERASE"/>
    <property type="match status" value="1"/>
</dbReference>
<dbReference type="InterPro" id="IPR013785">
    <property type="entry name" value="Aldolase_TIM"/>
</dbReference>
<gene>
    <name evidence="14" type="ORF">BE15_33105</name>
</gene>
<dbReference type="HAMAP" id="MF_02227">
    <property type="entry name" value="RPE"/>
    <property type="match status" value="1"/>
</dbReference>
<dbReference type="GO" id="GO:0004750">
    <property type="term" value="F:D-ribulose-phosphate 3-epimerase activity"/>
    <property type="evidence" value="ECO:0007669"/>
    <property type="project" value="UniProtKB-UniRule"/>
</dbReference>
<comment type="cofactor">
    <cofactor evidence="12">
        <name>a divalent metal cation</name>
        <dbReference type="ChEBI" id="CHEBI:60240"/>
    </cofactor>
    <text evidence="12">Binds 1 divalent metal cation per subunit.</text>
</comment>